<dbReference type="AlphaFoldDB" id="A0A975S3Z5"/>
<protein>
    <recommendedName>
        <fullName evidence="3">Alpha/beta hydrolase</fullName>
    </recommendedName>
</protein>
<dbReference type="SUPFAM" id="SSF53474">
    <property type="entry name" value="alpha/beta-Hydrolases"/>
    <property type="match status" value="1"/>
</dbReference>
<dbReference type="EMBL" id="CP076364">
    <property type="protein sequence ID" value="QWK92931.1"/>
    <property type="molecule type" value="Genomic_DNA"/>
</dbReference>
<gene>
    <name evidence="1" type="ORF">KM031_20305</name>
</gene>
<dbReference type="Gene3D" id="3.40.50.1820">
    <property type="entry name" value="alpha/beta hydrolase"/>
    <property type="match status" value="1"/>
</dbReference>
<accession>A0A975S3Z5</accession>
<evidence type="ECO:0000313" key="2">
    <source>
        <dbReference type="Proteomes" id="UP000679352"/>
    </source>
</evidence>
<proteinExistence type="predicted"/>
<reference evidence="1" key="1">
    <citation type="submission" date="2021-06" db="EMBL/GenBank/DDBJ databases">
        <authorList>
            <person name="Lee C.-S."/>
            <person name="Jin L."/>
        </authorList>
    </citation>
    <scope>NUCLEOTIDE SEQUENCE</scope>
    <source>
        <strain evidence="1">Con5</strain>
        <plasmid evidence="1">p3</plasmid>
    </source>
</reference>
<evidence type="ECO:0008006" key="3">
    <source>
        <dbReference type="Google" id="ProtNLM"/>
    </source>
</evidence>
<name>A0A975S3Z5_9RHOB</name>
<geneLocation type="plasmid" evidence="1 2">
    <name>p3</name>
</geneLocation>
<sequence length="204" mass="22484">MLAGKLNAETMIVDGAGHYPHTEMPELVAPRILSFLEGLRAASKLPEAPVIKVHSHEHRHRQHHPDRLYTAIGLGGAVRLSDLWGWNNFSQFDGVAQVGTRLELKMAGKFFGSTVSAASQQARLEWAATLFRSGQFCSRHISVLTANPDVTTHLDNVETFLGALVWPFKGQFKQGKKGRDKGYDGFKAALKASVECRFAAAFRV</sequence>
<dbReference type="InterPro" id="IPR029058">
    <property type="entry name" value="AB_hydrolase_fold"/>
</dbReference>
<dbReference type="Proteomes" id="UP000679352">
    <property type="component" value="Plasmid p3"/>
</dbReference>
<keyword evidence="1" id="KW-0614">Plasmid</keyword>
<dbReference type="RefSeq" id="WP_215507795.1">
    <property type="nucleotide sequence ID" value="NZ_CP076364.1"/>
</dbReference>
<keyword evidence="2" id="KW-1185">Reference proteome</keyword>
<evidence type="ECO:0000313" key="1">
    <source>
        <dbReference type="EMBL" id="QWK92931.1"/>
    </source>
</evidence>
<dbReference type="KEGG" id="gfu:KM031_20305"/>
<organism evidence="1 2">
    <name type="scientific">Gemmobacter fulvus</name>
    <dbReference type="NCBI Taxonomy" id="2840474"/>
    <lineage>
        <taxon>Bacteria</taxon>
        <taxon>Pseudomonadati</taxon>
        <taxon>Pseudomonadota</taxon>
        <taxon>Alphaproteobacteria</taxon>
        <taxon>Rhodobacterales</taxon>
        <taxon>Paracoccaceae</taxon>
        <taxon>Gemmobacter</taxon>
    </lineage>
</organism>